<evidence type="ECO:0000313" key="1">
    <source>
        <dbReference type="EMBL" id="MBO2437171.1"/>
    </source>
</evidence>
<dbReference type="EMBL" id="JAGEOK010000004">
    <property type="protein sequence ID" value="MBO2437171.1"/>
    <property type="molecule type" value="Genomic_DNA"/>
</dbReference>
<evidence type="ECO:0000313" key="2">
    <source>
        <dbReference type="Proteomes" id="UP000666915"/>
    </source>
</evidence>
<sequence length="254" mass="27494">MDEARLDGGNIGGAVRVGDTVRRATGPWTPAVHALLAHLASQGFTAAPRPLGIDEHGREILTFLDGETVGSALPWPPWVYADGTLEQAARWMRGFHEAVAGFVPPPDAVWRDGGRWSEGLIIGHNDAAPYNAAWRDGGLAGFFDWDVAGPVTREWDLAFAAFGWVPLHARHVVGPQGFTAFEARPERLRRFLGAYGWDGSAAELLDVVRERVTAHAEGVRRLAAAGEPAFVRLRDQGVPADLERALAELDALRA</sequence>
<name>A0ABS3QT67_9ACTN</name>
<dbReference type="SUPFAM" id="SSF56112">
    <property type="entry name" value="Protein kinase-like (PK-like)"/>
    <property type="match status" value="1"/>
</dbReference>
<organism evidence="1 2">
    <name type="scientific">Actinomadura nitritigenes</name>
    <dbReference type="NCBI Taxonomy" id="134602"/>
    <lineage>
        <taxon>Bacteria</taxon>
        <taxon>Bacillati</taxon>
        <taxon>Actinomycetota</taxon>
        <taxon>Actinomycetes</taxon>
        <taxon>Streptosporangiales</taxon>
        <taxon>Thermomonosporaceae</taxon>
        <taxon>Actinomadura</taxon>
    </lineage>
</organism>
<comment type="caution">
    <text evidence="1">The sequence shown here is derived from an EMBL/GenBank/DDBJ whole genome shotgun (WGS) entry which is preliminary data.</text>
</comment>
<dbReference type="InterPro" id="IPR011009">
    <property type="entry name" value="Kinase-like_dom_sf"/>
</dbReference>
<accession>A0ABS3QT67</accession>
<proteinExistence type="predicted"/>
<reference evidence="1 2" key="1">
    <citation type="submission" date="2021-03" db="EMBL/GenBank/DDBJ databases">
        <authorList>
            <person name="Kanchanasin P."/>
            <person name="Saeng-In P."/>
            <person name="Phongsopitanun W."/>
            <person name="Yuki M."/>
            <person name="Kudo T."/>
            <person name="Ohkuma M."/>
            <person name="Tanasupawat S."/>
        </authorList>
    </citation>
    <scope>NUCLEOTIDE SEQUENCE [LARGE SCALE GENOMIC DNA]</scope>
    <source>
        <strain evidence="1 2">L46</strain>
    </source>
</reference>
<protein>
    <submittedName>
        <fullName evidence="1">Aminoglycoside phosphotransferase family protein</fullName>
    </submittedName>
</protein>
<keyword evidence="2" id="KW-1185">Reference proteome</keyword>
<dbReference type="RefSeq" id="WP_208265528.1">
    <property type="nucleotide sequence ID" value="NZ_BAAAGM010000116.1"/>
</dbReference>
<gene>
    <name evidence="1" type="ORF">J4557_06530</name>
</gene>
<dbReference type="Proteomes" id="UP000666915">
    <property type="component" value="Unassembled WGS sequence"/>
</dbReference>
<dbReference type="Gene3D" id="3.90.1200.10">
    <property type="match status" value="1"/>
</dbReference>